<dbReference type="InterPro" id="IPR000253">
    <property type="entry name" value="FHA_dom"/>
</dbReference>
<dbReference type="CDD" id="cd00060">
    <property type="entry name" value="FHA"/>
    <property type="match status" value="1"/>
</dbReference>
<dbReference type="AlphaFoldDB" id="A0A3S4VJB5"/>
<dbReference type="KEGG" id="avc:NCTC10951_01146"/>
<dbReference type="SMART" id="SM00240">
    <property type="entry name" value="FHA"/>
    <property type="match status" value="1"/>
</dbReference>
<protein>
    <submittedName>
        <fullName evidence="8">RDD family</fullName>
    </submittedName>
</protein>
<evidence type="ECO:0000256" key="4">
    <source>
        <dbReference type="ARBA" id="ARBA00022989"/>
    </source>
</evidence>
<comment type="subcellular location">
    <subcellularLocation>
        <location evidence="1">Membrane</location>
        <topology evidence="1">Multi-pass membrane protein</topology>
    </subcellularLocation>
</comment>
<evidence type="ECO:0000256" key="3">
    <source>
        <dbReference type="ARBA" id="ARBA00022692"/>
    </source>
</evidence>
<organism evidence="8 9">
    <name type="scientific">Actinomyces viscosus</name>
    <dbReference type="NCBI Taxonomy" id="1656"/>
    <lineage>
        <taxon>Bacteria</taxon>
        <taxon>Bacillati</taxon>
        <taxon>Actinomycetota</taxon>
        <taxon>Actinomycetes</taxon>
        <taxon>Actinomycetales</taxon>
        <taxon>Actinomycetaceae</taxon>
        <taxon>Actinomyces</taxon>
    </lineage>
</organism>
<evidence type="ECO:0000313" key="8">
    <source>
        <dbReference type="EMBL" id="VEI15426.1"/>
    </source>
</evidence>
<feature type="transmembrane region" description="Helical" evidence="7">
    <location>
        <begin position="41"/>
        <end position="66"/>
    </location>
</feature>
<dbReference type="Pfam" id="PF00498">
    <property type="entry name" value="FHA"/>
    <property type="match status" value="1"/>
</dbReference>
<dbReference type="Gene3D" id="2.60.200.20">
    <property type="match status" value="1"/>
</dbReference>
<dbReference type="PROSITE" id="PS50006">
    <property type="entry name" value="FHA_DOMAIN"/>
    <property type="match status" value="1"/>
</dbReference>
<evidence type="ECO:0000256" key="6">
    <source>
        <dbReference type="SAM" id="MobiDB-lite"/>
    </source>
</evidence>
<evidence type="ECO:0000313" key="9">
    <source>
        <dbReference type="Proteomes" id="UP000268658"/>
    </source>
</evidence>
<evidence type="ECO:0000256" key="2">
    <source>
        <dbReference type="ARBA" id="ARBA00022553"/>
    </source>
</evidence>
<dbReference type="InterPro" id="IPR008984">
    <property type="entry name" value="SMAD_FHA_dom_sf"/>
</dbReference>
<gene>
    <name evidence="8" type="ORF">NCTC10951_01146</name>
</gene>
<evidence type="ECO:0000256" key="5">
    <source>
        <dbReference type="ARBA" id="ARBA00023136"/>
    </source>
</evidence>
<sequence length="488" mass="51148">MTTGSVGPAAADREVPPASPLAHGSPDHLRGMQPASTGMRATALVVDAVVVSLINAMCLMPTVIAVQLTSTVTIAVATVFAFLGTAAVIWFEVIDLWRRGQTLGMRVVGISWLRWSLPGRPGLNAIAKMLVLSIISSLTLGIGAVIIYLISEDRRGRSWFDRISDIIVVTAKDTGSGEEPSGIGTHRPSAARGSEAFDPQWLALRDEDADDGTDGGNGHDRFRRPEDPEDLIEADEHLQPTLTVEVRRAQSEAHSTDASKAASGTEGFITEVPWRSGEPEAAAAPGRRPADLEPSFVRQDDDPVAAQPGSAPLSPLSTPLGSDPSAPVMVPLSARQEQTDRPVAPSGAPVGSQDHWAPQDSCAGEDPMDRTVARPAPRSAPSLLLDTGQRVDLAAAGTVLLGRDPQAAPPWEGARTVAVDDPGFSISKTHVAVVLDGTGVLVEDLGSTNGTTVETPDGALMTAGEGQRVRASVGDIVHVGQRRFTVGH</sequence>
<keyword evidence="2" id="KW-0597">Phosphoprotein</keyword>
<proteinExistence type="predicted"/>
<dbReference type="RefSeq" id="WP_126413810.1">
    <property type="nucleotide sequence ID" value="NZ_JASPER010000009.1"/>
</dbReference>
<feature type="compositionally biased region" description="Basic and acidic residues" evidence="6">
    <location>
        <begin position="217"/>
        <end position="226"/>
    </location>
</feature>
<dbReference type="GO" id="GO:0016020">
    <property type="term" value="C:membrane"/>
    <property type="evidence" value="ECO:0007669"/>
    <property type="project" value="UniProtKB-SubCell"/>
</dbReference>
<keyword evidence="3 7" id="KW-0812">Transmembrane</keyword>
<evidence type="ECO:0000256" key="1">
    <source>
        <dbReference type="ARBA" id="ARBA00004141"/>
    </source>
</evidence>
<keyword evidence="4 7" id="KW-1133">Transmembrane helix</keyword>
<accession>A0A3S4VJB5</accession>
<name>A0A3S4VJB5_ACTVI</name>
<feature type="region of interest" description="Disordered" evidence="6">
    <location>
        <begin position="1"/>
        <end position="29"/>
    </location>
</feature>
<feature type="transmembrane region" description="Helical" evidence="7">
    <location>
        <begin position="125"/>
        <end position="150"/>
    </location>
</feature>
<feature type="region of interest" description="Disordered" evidence="6">
    <location>
        <begin position="206"/>
        <end position="226"/>
    </location>
</feature>
<dbReference type="SUPFAM" id="SSF49879">
    <property type="entry name" value="SMAD/FHA domain"/>
    <property type="match status" value="1"/>
</dbReference>
<dbReference type="EMBL" id="LR134477">
    <property type="protein sequence ID" value="VEI15426.1"/>
    <property type="molecule type" value="Genomic_DNA"/>
</dbReference>
<evidence type="ECO:0000256" key="7">
    <source>
        <dbReference type="SAM" id="Phobius"/>
    </source>
</evidence>
<reference evidence="8 9" key="1">
    <citation type="submission" date="2018-12" db="EMBL/GenBank/DDBJ databases">
        <authorList>
            <consortium name="Pathogen Informatics"/>
        </authorList>
    </citation>
    <scope>NUCLEOTIDE SEQUENCE [LARGE SCALE GENOMIC DNA]</scope>
    <source>
        <strain evidence="8 9">NCTC10951</strain>
    </source>
</reference>
<keyword evidence="5 7" id="KW-0472">Membrane</keyword>
<dbReference type="Pfam" id="PF06271">
    <property type="entry name" value="RDD"/>
    <property type="match status" value="1"/>
</dbReference>
<dbReference type="InterPro" id="IPR010432">
    <property type="entry name" value="RDD"/>
</dbReference>
<feature type="compositionally biased region" description="Basic and acidic residues" evidence="6">
    <location>
        <begin position="247"/>
        <end position="257"/>
    </location>
</feature>
<feature type="transmembrane region" description="Helical" evidence="7">
    <location>
        <begin position="72"/>
        <end position="91"/>
    </location>
</feature>
<dbReference type="Proteomes" id="UP000268658">
    <property type="component" value="Chromosome"/>
</dbReference>
<feature type="region of interest" description="Disordered" evidence="6">
    <location>
        <begin position="174"/>
        <end position="193"/>
    </location>
</feature>
<feature type="region of interest" description="Disordered" evidence="6">
    <location>
        <begin position="247"/>
        <end position="367"/>
    </location>
</feature>
<dbReference type="OrthoDB" id="3254248at2"/>